<evidence type="ECO:0000313" key="14">
    <source>
        <dbReference type="Proteomes" id="UP001175001"/>
    </source>
</evidence>
<dbReference type="Proteomes" id="UP001175001">
    <property type="component" value="Unassembled WGS sequence"/>
</dbReference>
<comment type="function">
    <text evidence="11">Acts as a component of the essential kinetochore-associated NDC80 complex, which is required for chromosome segregation and spindle checkpoint activity.</text>
</comment>
<evidence type="ECO:0000256" key="1">
    <source>
        <dbReference type="ARBA" id="ARBA00004267"/>
    </source>
</evidence>
<comment type="similarity">
    <text evidence="2 11">Belongs to the SPC24 family.</text>
</comment>
<comment type="subcellular location">
    <subcellularLocation>
        <location evidence="1">Cytoplasm</location>
        <location evidence="1">Cytoskeleton</location>
        <location evidence="1">Microtubule organizing center</location>
    </subcellularLocation>
    <subcellularLocation>
        <location evidence="11">Nucleus</location>
    </subcellularLocation>
    <subcellularLocation>
        <location evidence="11">Chromosome</location>
        <location evidence="11">Centromere</location>
        <location evidence="11">Kinetochore</location>
    </subcellularLocation>
</comment>
<evidence type="ECO:0000256" key="9">
    <source>
        <dbReference type="ARBA" id="ARBA00023306"/>
    </source>
</evidence>
<dbReference type="Gene3D" id="3.30.160.430">
    <property type="match status" value="1"/>
</dbReference>
<evidence type="ECO:0000256" key="8">
    <source>
        <dbReference type="ARBA" id="ARBA00023242"/>
    </source>
</evidence>
<comment type="caution">
    <text evidence="13">The sequence shown here is derived from an EMBL/GenBank/DDBJ whole genome shotgun (WGS) entry which is preliminary data.</text>
</comment>
<dbReference type="EMBL" id="JAUJDW010000065">
    <property type="protein sequence ID" value="KAK0644710.1"/>
    <property type="molecule type" value="Genomic_DNA"/>
</dbReference>
<dbReference type="GO" id="GO:0051301">
    <property type="term" value="P:cell division"/>
    <property type="evidence" value="ECO:0007669"/>
    <property type="project" value="UniProtKB-UniRule"/>
</dbReference>
<keyword evidence="3 11" id="KW-0158">Chromosome</keyword>
<accession>A0AA39Y3I3</accession>
<evidence type="ECO:0000256" key="7">
    <source>
        <dbReference type="ARBA" id="ARBA00023054"/>
    </source>
</evidence>
<keyword evidence="14" id="KW-1185">Reference proteome</keyword>
<keyword evidence="9 11" id="KW-0131">Cell cycle</keyword>
<keyword evidence="4 11" id="KW-0132">Cell division</keyword>
<dbReference type="Pfam" id="PF08286">
    <property type="entry name" value="Spc24"/>
    <property type="match status" value="1"/>
</dbReference>
<keyword evidence="8 11" id="KW-0539">Nucleus</keyword>
<keyword evidence="10 11" id="KW-0137">Centromere</keyword>
<reference evidence="13" key="1">
    <citation type="submission" date="2023-06" db="EMBL/GenBank/DDBJ databases">
        <title>Multi-omics analyses reveal the molecular pathogenesis toolkit of Lasiodiplodia hormozganensis, a cross-kingdom pathogen.</title>
        <authorList>
            <person name="Felix C."/>
            <person name="Meneses R."/>
            <person name="Goncalves M.F.M."/>
            <person name="Tilleman L."/>
            <person name="Duarte A.S."/>
            <person name="Jorrin-Novo J.V."/>
            <person name="Van De Peer Y."/>
            <person name="Deforce D."/>
            <person name="Van Nieuwerburgh F."/>
            <person name="Esteves A.C."/>
            <person name="Alves A."/>
        </authorList>
    </citation>
    <scope>NUCLEOTIDE SEQUENCE</scope>
    <source>
        <strain evidence="13">CBS 339.90</strain>
    </source>
</reference>
<keyword evidence="7 12" id="KW-0175">Coiled coil</keyword>
<dbReference type="InterPro" id="IPR013252">
    <property type="entry name" value="Ndc80_Spc24"/>
</dbReference>
<name>A0AA39Y3I3_9PEZI</name>
<evidence type="ECO:0000256" key="11">
    <source>
        <dbReference type="RuleBase" id="RU368011"/>
    </source>
</evidence>
<evidence type="ECO:0000256" key="3">
    <source>
        <dbReference type="ARBA" id="ARBA00022454"/>
    </source>
</evidence>
<keyword evidence="6 11" id="KW-0995">Kinetochore</keyword>
<dbReference type="GO" id="GO:0007059">
    <property type="term" value="P:chromosome segregation"/>
    <property type="evidence" value="ECO:0007669"/>
    <property type="project" value="TreeGrafter"/>
</dbReference>
<feature type="coiled-coil region" evidence="12">
    <location>
        <begin position="96"/>
        <end position="123"/>
    </location>
</feature>
<gene>
    <name evidence="13" type="primary">spc24</name>
    <name evidence="13" type="ORF">DIS24_g8619</name>
</gene>
<evidence type="ECO:0000256" key="2">
    <source>
        <dbReference type="ARBA" id="ARBA00007804"/>
    </source>
</evidence>
<evidence type="ECO:0000256" key="10">
    <source>
        <dbReference type="ARBA" id="ARBA00023328"/>
    </source>
</evidence>
<sequence>MLLDEHPAVIIGQCVSNFNVAPDKAAISRSASSYNDLENQRKSQIKVEQDKLQQLSRQLGSLQSQHNLTTKSHNPAEHAAEILRLDTEKFKVAKQVSDLEIEEERLASELERLKAELEEVDAQGIEGGDVRRAHMNDEDSILLQLRIYRMLGIKPEIDPSTGNYNKATITNPSKGDVHLVTFDPQFSRYFYADYIWNRM</sequence>
<dbReference type="AlphaFoldDB" id="A0AA39Y3I3"/>
<comment type="subunit">
    <text evidence="11">Component of the NDC80 complex.</text>
</comment>
<dbReference type="SUPFAM" id="SSF143026">
    <property type="entry name" value="Kinetochore globular domain"/>
    <property type="match status" value="1"/>
</dbReference>
<dbReference type="GO" id="GO:0005815">
    <property type="term" value="C:microtubule organizing center"/>
    <property type="evidence" value="ECO:0007669"/>
    <property type="project" value="UniProtKB-SubCell"/>
</dbReference>
<evidence type="ECO:0000256" key="4">
    <source>
        <dbReference type="ARBA" id="ARBA00022618"/>
    </source>
</evidence>
<dbReference type="PANTHER" id="PTHR22142:SF2">
    <property type="entry name" value="KINETOCHORE PROTEIN SPC24"/>
    <property type="match status" value="1"/>
</dbReference>
<evidence type="ECO:0000256" key="5">
    <source>
        <dbReference type="ARBA" id="ARBA00022776"/>
    </source>
</evidence>
<evidence type="ECO:0000256" key="6">
    <source>
        <dbReference type="ARBA" id="ARBA00022838"/>
    </source>
</evidence>
<dbReference type="GO" id="GO:0008017">
    <property type="term" value="F:microtubule binding"/>
    <property type="evidence" value="ECO:0007669"/>
    <property type="project" value="TreeGrafter"/>
</dbReference>
<evidence type="ECO:0000313" key="13">
    <source>
        <dbReference type="EMBL" id="KAK0644710.1"/>
    </source>
</evidence>
<dbReference type="GO" id="GO:0005634">
    <property type="term" value="C:nucleus"/>
    <property type="evidence" value="ECO:0007669"/>
    <property type="project" value="UniProtKB-SubCell"/>
</dbReference>
<keyword evidence="5 11" id="KW-0498">Mitosis</keyword>
<dbReference type="GO" id="GO:0031262">
    <property type="term" value="C:Ndc80 complex"/>
    <property type="evidence" value="ECO:0007669"/>
    <property type="project" value="TreeGrafter"/>
</dbReference>
<dbReference type="CDD" id="cd11565">
    <property type="entry name" value="RWD_Spc24"/>
    <property type="match status" value="1"/>
</dbReference>
<evidence type="ECO:0000256" key="12">
    <source>
        <dbReference type="SAM" id="Coils"/>
    </source>
</evidence>
<dbReference type="PANTHER" id="PTHR22142">
    <property type="match status" value="1"/>
</dbReference>
<proteinExistence type="inferred from homology"/>
<protein>
    <recommendedName>
        <fullName evidence="11">Kinetochore protein Spc24</fullName>
    </recommendedName>
</protein>
<dbReference type="InterPro" id="IPR038066">
    <property type="entry name" value="Spc24_Fungi_globular_sf"/>
</dbReference>
<organism evidence="13 14">
    <name type="scientific">Lasiodiplodia hormozganensis</name>
    <dbReference type="NCBI Taxonomy" id="869390"/>
    <lineage>
        <taxon>Eukaryota</taxon>
        <taxon>Fungi</taxon>
        <taxon>Dikarya</taxon>
        <taxon>Ascomycota</taxon>
        <taxon>Pezizomycotina</taxon>
        <taxon>Dothideomycetes</taxon>
        <taxon>Dothideomycetes incertae sedis</taxon>
        <taxon>Botryosphaeriales</taxon>
        <taxon>Botryosphaeriaceae</taxon>
        <taxon>Lasiodiplodia</taxon>
    </lineage>
</organism>